<feature type="chain" id="PRO_5047144633" evidence="1">
    <location>
        <begin position="22"/>
        <end position="264"/>
    </location>
</feature>
<proteinExistence type="predicted"/>
<protein>
    <submittedName>
        <fullName evidence="3">META domain-containing protein</fullName>
    </submittedName>
</protein>
<keyword evidence="1" id="KW-0732">Signal</keyword>
<dbReference type="Gene3D" id="2.40.128.270">
    <property type="match status" value="1"/>
</dbReference>
<feature type="domain" description="DUF306" evidence="2">
    <location>
        <begin position="157"/>
        <end position="260"/>
    </location>
</feature>
<keyword evidence="4" id="KW-1185">Reference proteome</keyword>
<evidence type="ECO:0000313" key="3">
    <source>
        <dbReference type="EMBL" id="MFB9065865.1"/>
    </source>
</evidence>
<dbReference type="RefSeq" id="WP_290262680.1">
    <property type="nucleotide sequence ID" value="NZ_JAUFQQ010000003.1"/>
</dbReference>
<dbReference type="InterPro" id="IPR053147">
    <property type="entry name" value="Hsp_HslJ-like"/>
</dbReference>
<sequence>MKKIFLLVAISIFSFSCSSTVKPLTQPKEENKTTMNTNKADEYDGSTFFKATGNEPFWGVKIGKETITFTSLIEGLEEISAPYVEPIKAMDANVKLYRFKTKTGSMSITIQQMDCTDTMSDDKSPYNVKVEVTNASDGSIQKMEGCGKYITDYRLHDIWVLEQLNGKKVTTADFQRELPRIEINSAENRFMGFGGCNNVNGGIFYEKDLLRFTNVISTLMACGNNNKEDDFLQALQSTTTYTIGNNRLSLSNPSGLLLVFKKVD</sequence>
<dbReference type="PANTHER" id="PTHR35535">
    <property type="entry name" value="HEAT SHOCK PROTEIN HSLJ"/>
    <property type="match status" value="1"/>
</dbReference>
<name>A0ABV5FQN6_9FLAO</name>
<dbReference type="InterPro" id="IPR038670">
    <property type="entry name" value="HslJ-like_sf"/>
</dbReference>
<feature type="signal peptide" evidence="1">
    <location>
        <begin position="1"/>
        <end position="21"/>
    </location>
</feature>
<dbReference type="Proteomes" id="UP001589589">
    <property type="component" value="Unassembled WGS sequence"/>
</dbReference>
<dbReference type="Pfam" id="PF03724">
    <property type="entry name" value="META"/>
    <property type="match status" value="1"/>
</dbReference>
<gene>
    <name evidence="3" type="ORF">ACFFUQ_17750</name>
</gene>
<dbReference type="PROSITE" id="PS51257">
    <property type="entry name" value="PROKAR_LIPOPROTEIN"/>
    <property type="match status" value="1"/>
</dbReference>
<accession>A0ABV5FQN6</accession>
<organism evidence="3 4">
    <name type="scientific">Flavobacterium branchiarum</name>
    <dbReference type="NCBI Taxonomy" id="1114870"/>
    <lineage>
        <taxon>Bacteria</taxon>
        <taxon>Pseudomonadati</taxon>
        <taxon>Bacteroidota</taxon>
        <taxon>Flavobacteriia</taxon>
        <taxon>Flavobacteriales</taxon>
        <taxon>Flavobacteriaceae</taxon>
        <taxon>Flavobacterium</taxon>
    </lineage>
</organism>
<evidence type="ECO:0000256" key="1">
    <source>
        <dbReference type="SAM" id="SignalP"/>
    </source>
</evidence>
<dbReference type="PANTHER" id="PTHR35535:SF1">
    <property type="entry name" value="HEAT SHOCK PROTEIN HSLJ"/>
    <property type="match status" value="1"/>
</dbReference>
<dbReference type="InterPro" id="IPR005184">
    <property type="entry name" value="DUF306_Meta_HslJ"/>
</dbReference>
<reference evidence="3 4" key="1">
    <citation type="submission" date="2024-09" db="EMBL/GenBank/DDBJ databases">
        <authorList>
            <person name="Sun Q."/>
            <person name="Mori K."/>
        </authorList>
    </citation>
    <scope>NUCLEOTIDE SEQUENCE [LARGE SCALE GENOMIC DNA]</scope>
    <source>
        <strain evidence="3 4">CECT 7908</strain>
    </source>
</reference>
<dbReference type="EMBL" id="JBHMEX010000057">
    <property type="protein sequence ID" value="MFB9065865.1"/>
    <property type="molecule type" value="Genomic_DNA"/>
</dbReference>
<evidence type="ECO:0000259" key="2">
    <source>
        <dbReference type="Pfam" id="PF03724"/>
    </source>
</evidence>
<comment type="caution">
    <text evidence="3">The sequence shown here is derived from an EMBL/GenBank/DDBJ whole genome shotgun (WGS) entry which is preliminary data.</text>
</comment>
<evidence type="ECO:0000313" key="4">
    <source>
        <dbReference type="Proteomes" id="UP001589589"/>
    </source>
</evidence>